<dbReference type="AlphaFoldDB" id="A0A2R6X0Z4"/>
<gene>
    <name evidence="1" type="ORF">MARPO_0043s0032</name>
</gene>
<protein>
    <submittedName>
        <fullName evidence="1">Uncharacterized protein</fullName>
    </submittedName>
</protein>
<evidence type="ECO:0000313" key="2">
    <source>
        <dbReference type="Proteomes" id="UP000244005"/>
    </source>
</evidence>
<dbReference type="Proteomes" id="UP000244005">
    <property type="component" value="Unassembled WGS sequence"/>
</dbReference>
<reference evidence="2" key="1">
    <citation type="journal article" date="2017" name="Cell">
        <title>Insights into land plant evolution garnered from the Marchantia polymorpha genome.</title>
        <authorList>
            <person name="Bowman J.L."/>
            <person name="Kohchi T."/>
            <person name="Yamato K.T."/>
            <person name="Jenkins J."/>
            <person name="Shu S."/>
            <person name="Ishizaki K."/>
            <person name="Yamaoka S."/>
            <person name="Nishihama R."/>
            <person name="Nakamura Y."/>
            <person name="Berger F."/>
            <person name="Adam C."/>
            <person name="Aki S.S."/>
            <person name="Althoff F."/>
            <person name="Araki T."/>
            <person name="Arteaga-Vazquez M.A."/>
            <person name="Balasubrmanian S."/>
            <person name="Barry K."/>
            <person name="Bauer D."/>
            <person name="Boehm C.R."/>
            <person name="Briginshaw L."/>
            <person name="Caballero-Perez J."/>
            <person name="Catarino B."/>
            <person name="Chen F."/>
            <person name="Chiyoda S."/>
            <person name="Chovatia M."/>
            <person name="Davies K.M."/>
            <person name="Delmans M."/>
            <person name="Demura T."/>
            <person name="Dierschke T."/>
            <person name="Dolan L."/>
            <person name="Dorantes-Acosta A.E."/>
            <person name="Eklund D.M."/>
            <person name="Florent S.N."/>
            <person name="Flores-Sandoval E."/>
            <person name="Fujiyama A."/>
            <person name="Fukuzawa H."/>
            <person name="Galik B."/>
            <person name="Grimanelli D."/>
            <person name="Grimwood J."/>
            <person name="Grossniklaus U."/>
            <person name="Hamada T."/>
            <person name="Haseloff J."/>
            <person name="Hetherington A.J."/>
            <person name="Higo A."/>
            <person name="Hirakawa Y."/>
            <person name="Hundley H.N."/>
            <person name="Ikeda Y."/>
            <person name="Inoue K."/>
            <person name="Inoue S.I."/>
            <person name="Ishida S."/>
            <person name="Jia Q."/>
            <person name="Kakita M."/>
            <person name="Kanazawa T."/>
            <person name="Kawai Y."/>
            <person name="Kawashima T."/>
            <person name="Kennedy M."/>
            <person name="Kinose K."/>
            <person name="Kinoshita T."/>
            <person name="Kohara Y."/>
            <person name="Koide E."/>
            <person name="Komatsu K."/>
            <person name="Kopischke S."/>
            <person name="Kubo M."/>
            <person name="Kyozuka J."/>
            <person name="Lagercrantz U."/>
            <person name="Lin S.S."/>
            <person name="Lindquist E."/>
            <person name="Lipzen A.M."/>
            <person name="Lu C.W."/>
            <person name="De Luna E."/>
            <person name="Martienssen R.A."/>
            <person name="Minamino N."/>
            <person name="Mizutani M."/>
            <person name="Mizutani M."/>
            <person name="Mochizuki N."/>
            <person name="Monte I."/>
            <person name="Mosher R."/>
            <person name="Nagasaki H."/>
            <person name="Nakagami H."/>
            <person name="Naramoto S."/>
            <person name="Nishitani K."/>
            <person name="Ohtani M."/>
            <person name="Okamoto T."/>
            <person name="Okumura M."/>
            <person name="Phillips J."/>
            <person name="Pollak B."/>
            <person name="Reinders A."/>
            <person name="Rovekamp M."/>
            <person name="Sano R."/>
            <person name="Sawa S."/>
            <person name="Schmid M.W."/>
            <person name="Shirakawa M."/>
            <person name="Solano R."/>
            <person name="Spunde A."/>
            <person name="Suetsugu N."/>
            <person name="Sugano S."/>
            <person name="Sugiyama A."/>
            <person name="Sun R."/>
            <person name="Suzuki Y."/>
            <person name="Takenaka M."/>
            <person name="Takezawa D."/>
            <person name="Tomogane H."/>
            <person name="Tsuzuki M."/>
            <person name="Ueda T."/>
            <person name="Umeda M."/>
            <person name="Ward J.M."/>
            <person name="Watanabe Y."/>
            <person name="Yazaki K."/>
            <person name="Yokoyama R."/>
            <person name="Yoshitake Y."/>
            <person name="Yotsui I."/>
            <person name="Zachgo S."/>
            <person name="Schmutz J."/>
        </authorList>
    </citation>
    <scope>NUCLEOTIDE SEQUENCE [LARGE SCALE GENOMIC DNA]</scope>
    <source>
        <strain evidence="2">Tak-1</strain>
    </source>
</reference>
<proteinExistence type="predicted"/>
<dbReference type="Gramene" id="Mp1g06400.1">
    <property type="protein sequence ID" value="Mp1g06400.1.cds1"/>
    <property type="gene ID" value="Mp1g06400"/>
</dbReference>
<name>A0A2R6X0Z4_MARPO</name>
<accession>A0A2R6X0Z4</accession>
<dbReference type="EMBL" id="KZ772715">
    <property type="protein sequence ID" value="PTQ39768.1"/>
    <property type="molecule type" value="Genomic_DNA"/>
</dbReference>
<sequence length="127" mass="14035">MCRCYRSLGSLCIFKSNCVACHRQPLHDFEHSVVWCAAFCPWEDSVHGRRLICPHSGESCIAETLAGIIFLNLNVAYNTDTCAGSFTSIKSNVLFVSSDSEGLRGTSDRCLDIIRRNVINEGSGFKP</sequence>
<organism evidence="1 2">
    <name type="scientific">Marchantia polymorpha</name>
    <name type="common">Common liverwort</name>
    <name type="synonym">Marchantia aquatica</name>
    <dbReference type="NCBI Taxonomy" id="3197"/>
    <lineage>
        <taxon>Eukaryota</taxon>
        <taxon>Viridiplantae</taxon>
        <taxon>Streptophyta</taxon>
        <taxon>Embryophyta</taxon>
        <taxon>Marchantiophyta</taxon>
        <taxon>Marchantiopsida</taxon>
        <taxon>Marchantiidae</taxon>
        <taxon>Marchantiales</taxon>
        <taxon>Marchantiaceae</taxon>
        <taxon>Marchantia</taxon>
    </lineage>
</organism>
<evidence type="ECO:0000313" key="1">
    <source>
        <dbReference type="EMBL" id="PTQ39768.1"/>
    </source>
</evidence>
<keyword evidence="2" id="KW-1185">Reference proteome</keyword>